<feature type="signal peptide" evidence="1">
    <location>
        <begin position="1"/>
        <end position="22"/>
    </location>
</feature>
<organism evidence="2 3">
    <name type="scientific">Rugamonas fusca</name>
    <dbReference type="NCBI Taxonomy" id="2758568"/>
    <lineage>
        <taxon>Bacteria</taxon>
        <taxon>Pseudomonadati</taxon>
        <taxon>Pseudomonadota</taxon>
        <taxon>Betaproteobacteria</taxon>
        <taxon>Burkholderiales</taxon>
        <taxon>Oxalobacteraceae</taxon>
        <taxon>Telluria group</taxon>
        <taxon>Rugamonas</taxon>
    </lineage>
</organism>
<gene>
    <name evidence="2" type="ORF">H3H36_20900</name>
</gene>
<evidence type="ECO:0000313" key="3">
    <source>
        <dbReference type="Proteomes" id="UP000566711"/>
    </source>
</evidence>
<name>A0A7W2I8W6_9BURK</name>
<keyword evidence="1" id="KW-0732">Signal</keyword>
<evidence type="ECO:0008006" key="4">
    <source>
        <dbReference type="Google" id="ProtNLM"/>
    </source>
</evidence>
<dbReference type="EMBL" id="JACEZS010000021">
    <property type="protein sequence ID" value="MBA5607818.1"/>
    <property type="molecule type" value="Genomic_DNA"/>
</dbReference>
<dbReference type="RefSeq" id="WP_182220015.1">
    <property type="nucleotide sequence ID" value="NZ_JACEZS010000021.1"/>
</dbReference>
<accession>A0A7W2I8W6</accession>
<keyword evidence="3" id="KW-1185">Reference proteome</keyword>
<sequence length="130" mass="13094">MNHVRILLLWLLLAALPLQGYAAAGAFMAVANAAAPAGQQHAAATDPSAVPGHCAMLAQSRHGDAGADAGKARCCHGASCCMGAAIAVPCPALALADMRPAGSEAIPYRLRHVTAHIPGGPERPPHSHSA</sequence>
<dbReference type="AlphaFoldDB" id="A0A7W2I8W6"/>
<dbReference type="Proteomes" id="UP000566711">
    <property type="component" value="Unassembled WGS sequence"/>
</dbReference>
<reference evidence="2 3" key="1">
    <citation type="submission" date="2020-07" db="EMBL/GenBank/DDBJ databases">
        <title>Novel species isolated from subtropical streams in China.</title>
        <authorList>
            <person name="Lu H."/>
        </authorList>
    </citation>
    <scope>NUCLEOTIDE SEQUENCE [LARGE SCALE GENOMIC DNA]</scope>
    <source>
        <strain evidence="2 3">FT3S</strain>
    </source>
</reference>
<proteinExistence type="predicted"/>
<feature type="chain" id="PRO_5030528119" description="CopL family metal-binding regulatory protein" evidence="1">
    <location>
        <begin position="23"/>
        <end position="130"/>
    </location>
</feature>
<protein>
    <recommendedName>
        <fullName evidence="4">CopL family metal-binding regulatory protein</fullName>
    </recommendedName>
</protein>
<comment type="caution">
    <text evidence="2">The sequence shown here is derived from an EMBL/GenBank/DDBJ whole genome shotgun (WGS) entry which is preliminary data.</text>
</comment>
<evidence type="ECO:0000313" key="2">
    <source>
        <dbReference type="EMBL" id="MBA5607818.1"/>
    </source>
</evidence>
<evidence type="ECO:0000256" key="1">
    <source>
        <dbReference type="SAM" id="SignalP"/>
    </source>
</evidence>